<feature type="region of interest" description="Disordered" evidence="1">
    <location>
        <begin position="198"/>
        <end position="301"/>
    </location>
</feature>
<name>A0A5N6KHS5_MONLA</name>
<feature type="compositionally biased region" description="Acidic residues" evidence="1">
    <location>
        <begin position="236"/>
        <end position="271"/>
    </location>
</feature>
<evidence type="ECO:0000313" key="2">
    <source>
        <dbReference type="EMBL" id="KAB8303235.1"/>
    </source>
</evidence>
<dbReference type="Proteomes" id="UP000326757">
    <property type="component" value="Unassembled WGS sequence"/>
</dbReference>
<accession>A0A5N6KHS5</accession>
<keyword evidence="3" id="KW-1185">Reference proteome</keyword>
<reference evidence="2 3" key="1">
    <citation type="submission" date="2019-06" db="EMBL/GenBank/DDBJ databases">
        <title>Genome Sequence of the Brown Rot Fungal Pathogen Monilinia laxa.</title>
        <authorList>
            <person name="De Miccolis Angelini R.M."/>
            <person name="Landi L."/>
            <person name="Abate D."/>
            <person name="Pollastro S."/>
            <person name="Romanazzi G."/>
            <person name="Faretra F."/>
        </authorList>
    </citation>
    <scope>NUCLEOTIDE SEQUENCE [LARGE SCALE GENOMIC DNA]</scope>
    <source>
        <strain evidence="2 3">Mlax316</strain>
    </source>
</reference>
<feature type="compositionally biased region" description="Basic and acidic residues" evidence="1">
    <location>
        <begin position="207"/>
        <end position="217"/>
    </location>
</feature>
<dbReference type="EMBL" id="VIGI01000002">
    <property type="protein sequence ID" value="KAB8303235.1"/>
    <property type="molecule type" value="Genomic_DNA"/>
</dbReference>
<comment type="caution">
    <text evidence="2">The sequence shown here is derived from an EMBL/GenBank/DDBJ whole genome shotgun (WGS) entry which is preliminary data.</text>
</comment>
<dbReference type="AlphaFoldDB" id="A0A5N6KHS5"/>
<evidence type="ECO:0000313" key="3">
    <source>
        <dbReference type="Proteomes" id="UP000326757"/>
    </source>
</evidence>
<organism evidence="2 3">
    <name type="scientific">Monilinia laxa</name>
    <name type="common">Brown rot fungus</name>
    <name type="synonym">Sclerotinia laxa</name>
    <dbReference type="NCBI Taxonomy" id="61186"/>
    <lineage>
        <taxon>Eukaryota</taxon>
        <taxon>Fungi</taxon>
        <taxon>Dikarya</taxon>
        <taxon>Ascomycota</taxon>
        <taxon>Pezizomycotina</taxon>
        <taxon>Leotiomycetes</taxon>
        <taxon>Helotiales</taxon>
        <taxon>Sclerotiniaceae</taxon>
        <taxon>Monilinia</taxon>
    </lineage>
</organism>
<sequence length="424" mass="48725">MEEKRYWAEKLIWDKLFLTDEFPGKMPRKIVPEETESTASYKGKRKDDMPDIEIQTTSPAPETSTTSPFSQSPMLLQLNGSPEFSTEPVTIFACYSYMDIKDRFPSVRAGRVRAGSDVSMYIEPLSLDDKDNNEVLQKCIRCWWFLECYFEEITTSGSFSTAQVFLDSSGWKLKEKLGRKFESYQNKVTECKVAASHELSQSQALDNHTEELEERMNEATLETSTSSMDKRKETSPDEDMPDEDMSENNMPDDDIPSEDIPNENMPDDDVSNEGIPNEDMPDDDVSDEDMPQSLEGAESNQEKCIELGEPEESNNLTELWNLPPYSIFVNRNLKEVEYMLSRRVVAEKHFGVRFECATHKEKLILYCEPGLGTSYHMGITLCAPAFQFLNEFWDKNNGKEVCIDEYLEFKTSTKRNQHTEMSDS</sequence>
<gene>
    <name evidence="2" type="ORF">EYC80_004682</name>
</gene>
<feature type="compositionally biased region" description="Acidic residues" evidence="1">
    <location>
        <begin position="279"/>
        <end position="290"/>
    </location>
</feature>
<proteinExistence type="predicted"/>
<protein>
    <submittedName>
        <fullName evidence="2">Uncharacterized protein</fullName>
    </submittedName>
</protein>
<feature type="compositionally biased region" description="Low complexity" evidence="1">
    <location>
        <begin position="56"/>
        <end position="68"/>
    </location>
</feature>
<evidence type="ECO:0000256" key="1">
    <source>
        <dbReference type="SAM" id="MobiDB-lite"/>
    </source>
</evidence>
<feature type="region of interest" description="Disordered" evidence="1">
    <location>
        <begin position="27"/>
        <end position="72"/>
    </location>
</feature>